<protein>
    <submittedName>
        <fullName evidence="2">Uncharacterized protein</fullName>
    </submittedName>
</protein>
<feature type="region of interest" description="Disordered" evidence="1">
    <location>
        <begin position="50"/>
        <end position="78"/>
    </location>
</feature>
<gene>
    <name evidence="2" type="ORF">N657DRAFT_702529</name>
</gene>
<sequence length="78" mass="8473">MVVEVTDQLLSPKRSSRAPKPSAKVHEAMQSLEDAATTSRRAITYTTRSAASKGTRLLGTGSGANGQLRRGKQRFRRS</sequence>
<comment type="caution">
    <text evidence="2">The sequence shown here is derived from an EMBL/GenBank/DDBJ whole genome shotgun (WGS) entry which is preliminary data.</text>
</comment>
<organism evidence="2 3">
    <name type="scientific">Parathielavia appendiculata</name>
    <dbReference type="NCBI Taxonomy" id="2587402"/>
    <lineage>
        <taxon>Eukaryota</taxon>
        <taxon>Fungi</taxon>
        <taxon>Dikarya</taxon>
        <taxon>Ascomycota</taxon>
        <taxon>Pezizomycotina</taxon>
        <taxon>Sordariomycetes</taxon>
        <taxon>Sordariomycetidae</taxon>
        <taxon>Sordariales</taxon>
        <taxon>Chaetomiaceae</taxon>
        <taxon>Parathielavia</taxon>
    </lineage>
</organism>
<reference evidence="2" key="2">
    <citation type="submission" date="2023-05" db="EMBL/GenBank/DDBJ databases">
        <authorList>
            <consortium name="Lawrence Berkeley National Laboratory"/>
            <person name="Steindorff A."/>
            <person name="Hensen N."/>
            <person name="Bonometti L."/>
            <person name="Westerberg I."/>
            <person name="Brannstrom I.O."/>
            <person name="Guillou S."/>
            <person name="Cros-Aarteil S."/>
            <person name="Calhoun S."/>
            <person name="Haridas S."/>
            <person name="Kuo A."/>
            <person name="Mondo S."/>
            <person name="Pangilinan J."/>
            <person name="Riley R."/>
            <person name="Labutti K."/>
            <person name="Andreopoulos B."/>
            <person name="Lipzen A."/>
            <person name="Chen C."/>
            <person name="Yanf M."/>
            <person name="Daum C."/>
            <person name="Ng V."/>
            <person name="Clum A."/>
            <person name="Ohm R."/>
            <person name="Martin F."/>
            <person name="Silar P."/>
            <person name="Natvig D."/>
            <person name="Lalanne C."/>
            <person name="Gautier V."/>
            <person name="Ament-Velasquez S.L."/>
            <person name="Kruys A."/>
            <person name="Hutchinson M.I."/>
            <person name="Powell A.J."/>
            <person name="Barry K."/>
            <person name="Miller A.N."/>
            <person name="Grigoriev I.V."/>
            <person name="Debuchy R."/>
            <person name="Gladieux P."/>
            <person name="Thoren M.H."/>
            <person name="Johannesson H."/>
        </authorList>
    </citation>
    <scope>NUCLEOTIDE SEQUENCE</scope>
    <source>
        <strain evidence="2">CBS 731.68</strain>
    </source>
</reference>
<evidence type="ECO:0000313" key="2">
    <source>
        <dbReference type="EMBL" id="KAK4120055.1"/>
    </source>
</evidence>
<feature type="compositionally biased region" description="Basic residues" evidence="1">
    <location>
        <begin position="69"/>
        <end position="78"/>
    </location>
</feature>
<accession>A0AAN6TTV1</accession>
<name>A0AAN6TTV1_9PEZI</name>
<dbReference type="EMBL" id="MU853241">
    <property type="protein sequence ID" value="KAK4120055.1"/>
    <property type="molecule type" value="Genomic_DNA"/>
</dbReference>
<dbReference type="GeneID" id="87834133"/>
<feature type="region of interest" description="Disordered" evidence="1">
    <location>
        <begin position="1"/>
        <end position="29"/>
    </location>
</feature>
<proteinExistence type="predicted"/>
<reference evidence="2" key="1">
    <citation type="journal article" date="2023" name="Mol. Phylogenet. Evol.">
        <title>Genome-scale phylogeny and comparative genomics of the fungal order Sordariales.</title>
        <authorList>
            <person name="Hensen N."/>
            <person name="Bonometti L."/>
            <person name="Westerberg I."/>
            <person name="Brannstrom I.O."/>
            <person name="Guillou S."/>
            <person name="Cros-Aarteil S."/>
            <person name="Calhoun S."/>
            <person name="Haridas S."/>
            <person name="Kuo A."/>
            <person name="Mondo S."/>
            <person name="Pangilinan J."/>
            <person name="Riley R."/>
            <person name="LaButti K."/>
            <person name="Andreopoulos B."/>
            <person name="Lipzen A."/>
            <person name="Chen C."/>
            <person name="Yan M."/>
            <person name="Daum C."/>
            <person name="Ng V."/>
            <person name="Clum A."/>
            <person name="Steindorff A."/>
            <person name="Ohm R.A."/>
            <person name="Martin F."/>
            <person name="Silar P."/>
            <person name="Natvig D.O."/>
            <person name="Lalanne C."/>
            <person name="Gautier V."/>
            <person name="Ament-Velasquez S.L."/>
            <person name="Kruys A."/>
            <person name="Hutchinson M.I."/>
            <person name="Powell A.J."/>
            <person name="Barry K."/>
            <person name="Miller A.N."/>
            <person name="Grigoriev I.V."/>
            <person name="Debuchy R."/>
            <person name="Gladieux P."/>
            <person name="Hiltunen Thoren M."/>
            <person name="Johannesson H."/>
        </authorList>
    </citation>
    <scope>NUCLEOTIDE SEQUENCE</scope>
    <source>
        <strain evidence="2">CBS 731.68</strain>
    </source>
</reference>
<dbReference type="RefSeq" id="XP_062643827.1">
    <property type="nucleotide sequence ID" value="XM_062797362.1"/>
</dbReference>
<dbReference type="AlphaFoldDB" id="A0AAN6TTV1"/>
<keyword evidence="3" id="KW-1185">Reference proteome</keyword>
<evidence type="ECO:0000256" key="1">
    <source>
        <dbReference type="SAM" id="MobiDB-lite"/>
    </source>
</evidence>
<dbReference type="Proteomes" id="UP001302602">
    <property type="component" value="Unassembled WGS sequence"/>
</dbReference>
<evidence type="ECO:0000313" key="3">
    <source>
        <dbReference type="Proteomes" id="UP001302602"/>
    </source>
</evidence>